<reference evidence="4 5" key="1">
    <citation type="submission" date="2018-05" db="EMBL/GenBank/DDBJ databases">
        <title>Genome sequencing and assembly of the regulated plant pathogen Lachnellula willkommii and related sister species for the development of diagnostic species identification markers.</title>
        <authorList>
            <person name="Giroux E."/>
            <person name="Bilodeau G."/>
        </authorList>
    </citation>
    <scope>NUCLEOTIDE SEQUENCE [LARGE SCALE GENOMIC DNA]</scope>
    <source>
        <strain evidence="4 5">CBS 172.35</strain>
    </source>
</reference>
<evidence type="ECO:0000313" key="4">
    <source>
        <dbReference type="EMBL" id="TVY87895.1"/>
    </source>
</evidence>
<dbReference type="InterPro" id="IPR002347">
    <property type="entry name" value="SDR_fam"/>
</dbReference>
<protein>
    <submittedName>
        <fullName evidence="4">Short-chain dehydrogenase/reductase</fullName>
    </submittedName>
</protein>
<dbReference type="EMBL" id="QGML01002082">
    <property type="protein sequence ID" value="TVY87895.1"/>
    <property type="molecule type" value="Genomic_DNA"/>
</dbReference>
<dbReference type="PRINTS" id="PR00081">
    <property type="entry name" value="GDHRDH"/>
</dbReference>
<organism evidence="4 5">
    <name type="scientific">Lachnellula willkommii</name>
    <dbReference type="NCBI Taxonomy" id="215461"/>
    <lineage>
        <taxon>Eukaryota</taxon>
        <taxon>Fungi</taxon>
        <taxon>Dikarya</taxon>
        <taxon>Ascomycota</taxon>
        <taxon>Pezizomycotina</taxon>
        <taxon>Leotiomycetes</taxon>
        <taxon>Helotiales</taxon>
        <taxon>Lachnaceae</taxon>
        <taxon>Lachnellula</taxon>
    </lineage>
</organism>
<keyword evidence="3" id="KW-0560">Oxidoreductase</keyword>
<dbReference type="InterPro" id="IPR057571">
    <property type="entry name" value="SDR_PhqE-like"/>
</dbReference>
<dbReference type="InterPro" id="IPR036291">
    <property type="entry name" value="NAD(P)-bd_dom_sf"/>
</dbReference>
<dbReference type="PANTHER" id="PTHR43477:SF1">
    <property type="entry name" value="DIHYDROANTICAPSIN 7-DEHYDROGENASE"/>
    <property type="match status" value="1"/>
</dbReference>
<dbReference type="PANTHER" id="PTHR43477">
    <property type="entry name" value="DIHYDROANTICAPSIN 7-DEHYDROGENASE"/>
    <property type="match status" value="1"/>
</dbReference>
<dbReference type="Proteomes" id="UP000315522">
    <property type="component" value="Unassembled WGS sequence"/>
</dbReference>
<evidence type="ECO:0000313" key="5">
    <source>
        <dbReference type="Proteomes" id="UP000315522"/>
    </source>
</evidence>
<proteinExistence type="inferred from homology"/>
<dbReference type="InterPro" id="IPR051122">
    <property type="entry name" value="SDR_DHRS6-like"/>
</dbReference>
<accession>A0A559M4K7</accession>
<evidence type="ECO:0000256" key="2">
    <source>
        <dbReference type="ARBA" id="ARBA00022857"/>
    </source>
</evidence>
<dbReference type="GO" id="GO:0016491">
    <property type="term" value="F:oxidoreductase activity"/>
    <property type="evidence" value="ECO:0007669"/>
    <property type="project" value="UniProtKB-KW"/>
</dbReference>
<dbReference type="Pfam" id="PF23441">
    <property type="entry name" value="SDR"/>
    <property type="match status" value="1"/>
</dbReference>
<sequence>MPQQKYNKLAGKHVLVIGGTSAPKLKPPSRPSKLIPSATVAGYPCDLSKPTVEANLEALFKQVGNVDHIVVTAGDKLYVAPLHEITYESIVSAGQIRFVAPVLIAKVGSKYLNKGPESSIVLSTGAVSQRPTPNWSIVASYAAGLHGLTRNLALDLKPIRVNLVSPGAVDTELWKDFSEEEKRGFFKEIAAKVPTGHVAKPEEVAESYLWLMKDSNATGVIADSNG</sequence>
<comment type="similarity">
    <text evidence="1">Belongs to the short-chain dehydrogenases/reductases (SDR) family.</text>
</comment>
<dbReference type="Gene3D" id="3.40.50.720">
    <property type="entry name" value="NAD(P)-binding Rossmann-like Domain"/>
    <property type="match status" value="1"/>
</dbReference>
<name>A0A559M4K7_9HELO</name>
<keyword evidence="5" id="KW-1185">Reference proteome</keyword>
<comment type="caution">
    <text evidence="4">The sequence shown here is derived from an EMBL/GenBank/DDBJ whole genome shotgun (WGS) entry which is preliminary data.</text>
</comment>
<evidence type="ECO:0000256" key="3">
    <source>
        <dbReference type="ARBA" id="ARBA00023002"/>
    </source>
</evidence>
<evidence type="ECO:0000256" key="1">
    <source>
        <dbReference type="ARBA" id="ARBA00006484"/>
    </source>
</evidence>
<feature type="non-terminal residue" evidence="4">
    <location>
        <position position="226"/>
    </location>
</feature>
<dbReference type="AlphaFoldDB" id="A0A559M4K7"/>
<gene>
    <name evidence="4" type="primary">fsr5</name>
    <name evidence="4" type="ORF">LAWI1_G005697</name>
</gene>
<keyword evidence="2" id="KW-0521">NADP</keyword>
<dbReference type="SUPFAM" id="SSF51735">
    <property type="entry name" value="NAD(P)-binding Rossmann-fold domains"/>
    <property type="match status" value="1"/>
</dbReference>